<dbReference type="PANTHER" id="PTHR10091:SF0">
    <property type="entry name" value="GALACTOSE MUTAROTASE"/>
    <property type="match status" value="1"/>
</dbReference>
<dbReference type="PROSITE" id="PS00545">
    <property type="entry name" value="ALDOSE_1_EPIMERASE"/>
    <property type="match status" value="1"/>
</dbReference>
<feature type="active site" description="Proton acceptor" evidence="9">
    <location>
        <position position="315"/>
    </location>
</feature>
<dbReference type="GO" id="GO:0005737">
    <property type="term" value="C:cytoplasm"/>
    <property type="evidence" value="ECO:0007669"/>
    <property type="project" value="TreeGrafter"/>
</dbReference>
<evidence type="ECO:0000256" key="9">
    <source>
        <dbReference type="PIRSR" id="PIRSR005096-1"/>
    </source>
</evidence>
<dbReference type="SUPFAM" id="SSF74650">
    <property type="entry name" value="Galactose mutarotase-like"/>
    <property type="match status" value="1"/>
</dbReference>
<dbReference type="Pfam" id="PF01263">
    <property type="entry name" value="Aldose_epim"/>
    <property type="match status" value="1"/>
</dbReference>
<comment type="catalytic activity">
    <reaction evidence="1 8">
        <text>alpha-D-glucose = beta-D-glucose</text>
        <dbReference type="Rhea" id="RHEA:10264"/>
        <dbReference type="ChEBI" id="CHEBI:15903"/>
        <dbReference type="ChEBI" id="CHEBI:17925"/>
        <dbReference type="EC" id="5.1.3.3"/>
    </reaction>
</comment>
<dbReference type="PIRSF" id="PIRSF005096">
    <property type="entry name" value="GALM"/>
    <property type="match status" value="1"/>
</dbReference>
<proteinExistence type="inferred from homology"/>
<evidence type="ECO:0000256" key="3">
    <source>
        <dbReference type="ARBA" id="ARBA00006206"/>
    </source>
</evidence>
<keyword evidence="7 8" id="KW-0119">Carbohydrate metabolism</keyword>
<evidence type="ECO:0000256" key="11">
    <source>
        <dbReference type="PIRSR" id="PIRSR005096-3"/>
    </source>
</evidence>
<dbReference type="InterPro" id="IPR011013">
    <property type="entry name" value="Gal_mutarotase_sf_dom"/>
</dbReference>
<feature type="binding site" evidence="11">
    <location>
        <begin position="181"/>
        <end position="183"/>
    </location>
    <ligand>
        <name>beta-D-galactose</name>
        <dbReference type="ChEBI" id="CHEBI:27667"/>
    </ligand>
</feature>
<evidence type="ECO:0000256" key="2">
    <source>
        <dbReference type="ARBA" id="ARBA00005028"/>
    </source>
</evidence>
<dbReference type="InterPro" id="IPR015443">
    <property type="entry name" value="Aldose_1-epimerase"/>
</dbReference>
<sequence length="350" mass="39172">MITRSNFGKLKDGREVVKYTLRGDEIEVSILNYGGIITEILQGDRKGIRKNIVLGYDNIEDYEERSPHFGCITGRVAGRIAGGELEIDGRRYKLPLNSGSNTLHGGVRGLDKQIWDVEEICIEVDGKVAEGIELSYTSEHLEEGFPGEVTFRVRYLLSGGELSIEYLGETDRKTFVNPTNHTYFNLTGGRDNVLGHELYIDADTFVELNGESIPTGLKKDVEGSIFDRREGGSLRGLDTSKNSDIEIVGEGFDHPFILNKKDGREIHLREEESGRGVEVETSEAVVVVYTGNFLGDEGRLSCGAESRKYMGICLETQDYPDAPNQELGEVRYAEPSKPYKAWTKYRFFTD</sequence>
<dbReference type="GO" id="GO:0033499">
    <property type="term" value="P:galactose catabolic process via UDP-galactose, Leloir pathway"/>
    <property type="evidence" value="ECO:0007669"/>
    <property type="project" value="TreeGrafter"/>
</dbReference>
<dbReference type="EC" id="5.1.3.3" evidence="4 8"/>
<feature type="active site" description="Proton donor" evidence="9">
    <location>
        <position position="181"/>
    </location>
</feature>
<feature type="binding site" evidence="10">
    <location>
        <position position="253"/>
    </location>
    <ligand>
        <name>beta-D-galactose</name>
        <dbReference type="ChEBI" id="CHEBI:27667"/>
    </ligand>
</feature>
<dbReference type="GO" id="GO:0030246">
    <property type="term" value="F:carbohydrate binding"/>
    <property type="evidence" value="ECO:0007669"/>
    <property type="project" value="InterPro"/>
</dbReference>
<evidence type="ECO:0000256" key="8">
    <source>
        <dbReference type="PIRNR" id="PIRNR005096"/>
    </source>
</evidence>
<evidence type="ECO:0000256" key="10">
    <source>
        <dbReference type="PIRSR" id="PIRSR005096-2"/>
    </source>
</evidence>
<evidence type="ECO:0000256" key="1">
    <source>
        <dbReference type="ARBA" id="ARBA00001614"/>
    </source>
</evidence>
<evidence type="ECO:0000256" key="4">
    <source>
        <dbReference type="ARBA" id="ARBA00013185"/>
    </source>
</evidence>
<evidence type="ECO:0000256" key="6">
    <source>
        <dbReference type="ARBA" id="ARBA00023235"/>
    </source>
</evidence>
<comment type="caution">
    <text evidence="12">The sequence shown here is derived from an EMBL/GenBank/DDBJ whole genome shotgun (WGS) entry which is preliminary data.</text>
</comment>
<dbReference type="InterPro" id="IPR014718">
    <property type="entry name" value="GH-type_carb-bd"/>
</dbReference>
<gene>
    <name evidence="12" type="ORF">PM10SUCC1_38070</name>
</gene>
<dbReference type="GO" id="GO:0004034">
    <property type="term" value="F:aldose 1-epimerase activity"/>
    <property type="evidence" value="ECO:0007669"/>
    <property type="project" value="UniProtKB-EC"/>
</dbReference>
<reference evidence="12" key="1">
    <citation type="submission" date="2022-12" db="EMBL/GenBank/DDBJ databases">
        <title>Reference genome sequencing for broad-spectrum identification of bacterial and archaeal isolates by mass spectrometry.</title>
        <authorList>
            <person name="Sekiguchi Y."/>
            <person name="Tourlousse D.M."/>
        </authorList>
    </citation>
    <scope>NUCLEOTIDE SEQUENCE</scope>
    <source>
        <strain evidence="12">10succ1</strain>
    </source>
</reference>
<evidence type="ECO:0000256" key="5">
    <source>
        <dbReference type="ARBA" id="ARBA00014165"/>
    </source>
</evidence>
<dbReference type="InterPro" id="IPR047215">
    <property type="entry name" value="Galactose_mutarotase-like"/>
</dbReference>
<keyword evidence="6 8" id="KW-0413">Isomerase</keyword>
<name>A0A9W6LPV6_9FUSO</name>
<dbReference type="Proteomes" id="UP001144471">
    <property type="component" value="Unassembled WGS sequence"/>
</dbReference>
<evidence type="ECO:0000256" key="7">
    <source>
        <dbReference type="ARBA" id="ARBA00023277"/>
    </source>
</evidence>
<dbReference type="Gene3D" id="2.70.98.10">
    <property type="match status" value="1"/>
</dbReference>
<dbReference type="InterPro" id="IPR018052">
    <property type="entry name" value="Ald1_epimerase_CS"/>
</dbReference>
<comment type="pathway">
    <text evidence="2 8">Carbohydrate metabolism; hexose metabolism.</text>
</comment>
<dbReference type="EMBL" id="BSDY01000044">
    <property type="protein sequence ID" value="GLI58293.1"/>
    <property type="molecule type" value="Genomic_DNA"/>
</dbReference>
<dbReference type="CDD" id="cd09019">
    <property type="entry name" value="galactose_mutarotase_like"/>
    <property type="match status" value="1"/>
</dbReference>
<protein>
    <recommendedName>
        <fullName evidence="5 8">Aldose 1-epimerase</fullName>
        <ecNumber evidence="4 8">5.1.3.3</ecNumber>
    </recommendedName>
</protein>
<dbReference type="PANTHER" id="PTHR10091">
    <property type="entry name" value="ALDOSE-1-EPIMERASE"/>
    <property type="match status" value="1"/>
</dbReference>
<dbReference type="AlphaFoldDB" id="A0A9W6LPV6"/>
<comment type="similarity">
    <text evidence="3 8">Belongs to the aldose epimerase family.</text>
</comment>
<dbReference type="GO" id="GO:0006006">
    <property type="term" value="P:glucose metabolic process"/>
    <property type="evidence" value="ECO:0007669"/>
    <property type="project" value="TreeGrafter"/>
</dbReference>
<dbReference type="RefSeq" id="WP_281838034.1">
    <property type="nucleotide sequence ID" value="NZ_BSDY01000044.1"/>
</dbReference>
<accession>A0A9W6LPV6</accession>
<dbReference type="InterPro" id="IPR008183">
    <property type="entry name" value="Aldose_1/G6P_1-epimerase"/>
</dbReference>
<evidence type="ECO:0000313" key="13">
    <source>
        <dbReference type="Proteomes" id="UP001144471"/>
    </source>
</evidence>
<organism evidence="12 13">
    <name type="scientific">Propionigenium maris DSM 9537</name>
    <dbReference type="NCBI Taxonomy" id="1123000"/>
    <lineage>
        <taxon>Bacteria</taxon>
        <taxon>Fusobacteriati</taxon>
        <taxon>Fusobacteriota</taxon>
        <taxon>Fusobacteriia</taxon>
        <taxon>Fusobacteriales</taxon>
        <taxon>Fusobacteriaceae</taxon>
        <taxon>Propionigenium</taxon>
    </lineage>
</organism>
<keyword evidence="13" id="KW-1185">Reference proteome</keyword>
<evidence type="ECO:0000313" key="12">
    <source>
        <dbReference type="EMBL" id="GLI58293.1"/>
    </source>
</evidence>